<evidence type="ECO:0000256" key="6">
    <source>
        <dbReference type="ARBA" id="ARBA00024343"/>
    </source>
</evidence>
<keyword evidence="3" id="KW-0238">DNA-binding</keyword>
<dbReference type="PANTHER" id="PTHR31194">
    <property type="entry name" value="SHN SHINE , DNA BINDING / TRANSCRIPTION FACTOR"/>
    <property type="match status" value="1"/>
</dbReference>
<keyword evidence="4" id="KW-0804">Transcription</keyword>
<dbReference type="PANTHER" id="PTHR31194:SF197">
    <property type="entry name" value="OS12G0582900 PROTEIN"/>
    <property type="match status" value="1"/>
</dbReference>
<organism evidence="9 10">
    <name type="scientific">Vanilla planifolia</name>
    <name type="common">Vanilla</name>
    <dbReference type="NCBI Taxonomy" id="51239"/>
    <lineage>
        <taxon>Eukaryota</taxon>
        <taxon>Viridiplantae</taxon>
        <taxon>Streptophyta</taxon>
        <taxon>Embryophyta</taxon>
        <taxon>Tracheophyta</taxon>
        <taxon>Spermatophyta</taxon>
        <taxon>Magnoliopsida</taxon>
        <taxon>Liliopsida</taxon>
        <taxon>Asparagales</taxon>
        <taxon>Orchidaceae</taxon>
        <taxon>Vanilloideae</taxon>
        <taxon>Vanilleae</taxon>
        <taxon>Vanilla</taxon>
    </lineage>
</organism>
<evidence type="ECO:0000313" key="10">
    <source>
        <dbReference type="Proteomes" id="UP000636800"/>
    </source>
</evidence>
<evidence type="ECO:0000256" key="3">
    <source>
        <dbReference type="ARBA" id="ARBA00023125"/>
    </source>
</evidence>
<evidence type="ECO:0000256" key="1">
    <source>
        <dbReference type="ARBA" id="ARBA00004123"/>
    </source>
</evidence>
<dbReference type="SUPFAM" id="SSF54171">
    <property type="entry name" value="DNA-binding domain"/>
    <property type="match status" value="1"/>
</dbReference>
<dbReference type="FunFam" id="3.30.730.10:FF:000005">
    <property type="entry name" value="ethylene-responsive transcription factor RAP2-11"/>
    <property type="match status" value="1"/>
</dbReference>
<dbReference type="Gene3D" id="3.30.730.10">
    <property type="entry name" value="AP2/ERF domain"/>
    <property type="match status" value="1"/>
</dbReference>
<feature type="region of interest" description="Disordered" evidence="7">
    <location>
        <begin position="1"/>
        <end position="33"/>
    </location>
</feature>
<protein>
    <recommendedName>
        <fullName evidence="8">AP2/ERF domain-containing protein</fullName>
    </recommendedName>
</protein>
<name>A0A835Q483_VANPL</name>
<feature type="compositionally biased region" description="Basic residues" evidence="7">
    <location>
        <begin position="1"/>
        <end position="18"/>
    </location>
</feature>
<dbReference type="GO" id="GO:0003700">
    <property type="term" value="F:DNA-binding transcription factor activity"/>
    <property type="evidence" value="ECO:0007669"/>
    <property type="project" value="InterPro"/>
</dbReference>
<dbReference type="PROSITE" id="PS51032">
    <property type="entry name" value="AP2_ERF"/>
    <property type="match status" value="1"/>
</dbReference>
<evidence type="ECO:0000256" key="2">
    <source>
        <dbReference type="ARBA" id="ARBA00023015"/>
    </source>
</evidence>
<dbReference type="GO" id="GO:0005634">
    <property type="term" value="C:nucleus"/>
    <property type="evidence" value="ECO:0007669"/>
    <property type="project" value="UniProtKB-SubCell"/>
</dbReference>
<dbReference type="PRINTS" id="PR00367">
    <property type="entry name" value="ETHRSPELEMNT"/>
</dbReference>
<comment type="subcellular location">
    <subcellularLocation>
        <location evidence="1">Nucleus</location>
    </subcellularLocation>
</comment>
<dbReference type="Pfam" id="PF00847">
    <property type="entry name" value="AP2"/>
    <property type="match status" value="1"/>
</dbReference>
<accession>A0A835Q483</accession>
<dbReference type="Proteomes" id="UP000636800">
    <property type="component" value="Chromosome 10"/>
</dbReference>
<proteinExistence type="inferred from homology"/>
<comment type="similarity">
    <text evidence="6">Belongs to the AP2/ERF transcription factor family. ERF subfamily.</text>
</comment>
<dbReference type="SMART" id="SM00380">
    <property type="entry name" value="AP2"/>
    <property type="match status" value="1"/>
</dbReference>
<dbReference type="InterPro" id="IPR036955">
    <property type="entry name" value="AP2/ERF_dom_sf"/>
</dbReference>
<evidence type="ECO:0000313" key="9">
    <source>
        <dbReference type="EMBL" id="KAG0464413.1"/>
    </source>
</evidence>
<evidence type="ECO:0000256" key="4">
    <source>
        <dbReference type="ARBA" id="ARBA00023163"/>
    </source>
</evidence>
<dbReference type="AlphaFoldDB" id="A0A835Q483"/>
<dbReference type="InterPro" id="IPR001471">
    <property type="entry name" value="AP2/ERF_dom"/>
</dbReference>
<evidence type="ECO:0000256" key="7">
    <source>
        <dbReference type="SAM" id="MobiDB-lite"/>
    </source>
</evidence>
<evidence type="ECO:0000256" key="5">
    <source>
        <dbReference type="ARBA" id="ARBA00023242"/>
    </source>
</evidence>
<keyword evidence="2" id="KW-0805">Transcription regulation</keyword>
<gene>
    <name evidence="9" type="ORF">HPP92_020482</name>
</gene>
<keyword evidence="5" id="KW-0539">Nucleus</keyword>
<reference evidence="9 10" key="1">
    <citation type="journal article" date="2020" name="Nat. Food">
        <title>A phased Vanilla planifolia genome enables genetic improvement of flavour and production.</title>
        <authorList>
            <person name="Hasing T."/>
            <person name="Tang H."/>
            <person name="Brym M."/>
            <person name="Khazi F."/>
            <person name="Huang T."/>
            <person name="Chambers A.H."/>
        </authorList>
    </citation>
    <scope>NUCLEOTIDE SEQUENCE [LARGE SCALE GENOMIC DNA]</scope>
    <source>
        <tissue evidence="9">Leaf</tissue>
    </source>
</reference>
<feature type="domain" description="AP2/ERF" evidence="8">
    <location>
        <begin position="46"/>
        <end position="103"/>
    </location>
</feature>
<sequence length="230" mass="25731">MVHKITASRRTSAARKKNCKGDEKAAQVSESAIKGNSMQQAAAQKRYMGVRQSPSGRWVAEIKGTAQKIRLWLGTYDTAETAARVYDEAACLLRGPNTRTNFWNRASLAGGPAPSPKPKSLLPRKVYDHLVQHLNSQRALQNHASPIPPPPPQVVTGYNKFGCVSSNKDDFLGQKKDGKFELLFETNQIRLEEDLSYFYPPLEMAMAMENRSLSTVEYWNMLSSVAQRML</sequence>
<comment type="caution">
    <text evidence="9">The sequence shown here is derived from an EMBL/GenBank/DDBJ whole genome shotgun (WGS) entry which is preliminary data.</text>
</comment>
<dbReference type="InterPro" id="IPR050913">
    <property type="entry name" value="AP2/ERF_ERF"/>
</dbReference>
<dbReference type="EMBL" id="JADCNL010000010">
    <property type="protein sequence ID" value="KAG0464413.1"/>
    <property type="molecule type" value="Genomic_DNA"/>
</dbReference>
<dbReference type="CDD" id="cd00018">
    <property type="entry name" value="AP2"/>
    <property type="match status" value="1"/>
</dbReference>
<dbReference type="InterPro" id="IPR016177">
    <property type="entry name" value="DNA-bd_dom_sf"/>
</dbReference>
<evidence type="ECO:0000259" key="8">
    <source>
        <dbReference type="PROSITE" id="PS51032"/>
    </source>
</evidence>
<keyword evidence="10" id="KW-1185">Reference proteome</keyword>
<dbReference type="GO" id="GO:0003677">
    <property type="term" value="F:DNA binding"/>
    <property type="evidence" value="ECO:0007669"/>
    <property type="project" value="UniProtKB-KW"/>
</dbReference>